<evidence type="ECO:0000313" key="8">
    <source>
        <dbReference type="Proteomes" id="UP000729913"/>
    </source>
</evidence>
<keyword evidence="5" id="KW-0175">Coiled coil</keyword>
<proteinExistence type="predicted"/>
<dbReference type="OrthoDB" id="7673698at2759"/>
<accession>A0A8J5QX03</accession>
<dbReference type="SMART" id="SM00968">
    <property type="entry name" value="SMC_hinge"/>
    <property type="match status" value="1"/>
</dbReference>
<reference evidence="7" key="2">
    <citation type="submission" date="2021-04" db="EMBL/GenBank/DDBJ databases">
        <title>Genome-wide patterns of bracovirus chromosomal integration into multiple host tissues during parasitism.</title>
        <authorList>
            <person name="Chebbi M.A.C."/>
        </authorList>
    </citation>
    <scope>NUCLEOTIDE SEQUENCE</scope>
    <source>
        <tissue evidence="7">Whole body</tissue>
    </source>
</reference>
<dbReference type="AlphaFoldDB" id="A0A8J5QX03"/>
<keyword evidence="3" id="KW-0539">Nucleus</keyword>
<dbReference type="PANTHER" id="PTHR18937:SF12">
    <property type="entry name" value="STRUCTURAL MAINTENANCE OF CHROMOSOMES PROTEIN"/>
    <property type="match status" value="1"/>
</dbReference>
<keyword evidence="1" id="KW-0132">Cell division</keyword>
<organism evidence="7 8">
    <name type="scientific">Cotesia typhae</name>
    <dbReference type="NCBI Taxonomy" id="2053667"/>
    <lineage>
        <taxon>Eukaryota</taxon>
        <taxon>Metazoa</taxon>
        <taxon>Ecdysozoa</taxon>
        <taxon>Arthropoda</taxon>
        <taxon>Hexapoda</taxon>
        <taxon>Insecta</taxon>
        <taxon>Pterygota</taxon>
        <taxon>Neoptera</taxon>
        <taxon>Endopterygota</taxon>
        <taxon>Hymenoptera</taxon>
        <taxon>Apocrita</taxon>
        <taxon>Ichneumonoidea</taxon>
        <taxon>Braconidae</taxon>
        <taxon>Microgastrinae</taxon>
        <taxon>Cotesia</taxon>
    </lineage>
</organism>
<dbReference type="GO" id="GO:0005634">
    <property type="term" value="C:nucleus"/>
    <property type="evidence" value="ECO:0007669"/>
    <property type="project" value="TreeGrafter"/>
</dbReference>
<dbReference type="PANTHER" id="PTHR18937">
    <property type="entry name" value="STRUCTURAL MAINTENANCE OF CHROMOSOMES SMC FAMILY MEMBER"/>
    <property type="match status" value="1"/>
</dbReference>
<reference evidence="7" key="1">
    <citation type="submission" date="2020-03" db="EMBL/GenBank/DDBJ databases">
        <authorList>
            <person name="Chebbi M.A."/>
            <person name="Drezen J.M."/>
        </authorList>
    </citation>
    <scope>NUCLEOTIDE SEQUENCE</scope>
    <source>
        <tissue evidence="7">Whole body</tissue>
    </source>
</reference>
<dbReference type="Proteomes" id="UP000729913">
    <property type="component" value="Unassembled WGS sequence"/>
</dbReference>
<dbReference type="GO" id="GO:0003677">
    <property type="term" value="F:DNA binding"/>
    <property type="evidence" value="ECO:0007669"/>
    <property type="project" value="TreeGrafter"/>
</dbReference>
<dbReference type="GO" id="GO:0051301">
    <property type="term" value="P:cell division"/>
    <property type="evidence" value="ECO:0007669"/>
    <property type="project" value="UniProtKB-KW"/>
</dbReference>
<dbReference type="GO" id="GO:0005524">
    <property type="term" value="F:ATP binding"/>
    <property type="evidence" value="ECO:0007669"/>
    <property type="project" value="InterPro"/>
</dbReference>
<comment type="caution">
    <text evidence="7">The sequence shown here is derived from an EMBL/GenBank/DDBJ whole genome shotgun (WGS) entry which is preliminary data.</text>
</comment>
<evidence type="ECO:0000256" key="5">
    <source>
        <dbReference type="SAM" id="Coils"/>
    </source>
</evidence>
<feature type="coiled-coil region" evidence="5">
    <location>
        <begin position="113"/>
        <end position="357"/>
    </location>
</feature>
<evidence type="ECO:0000256" key="2">
    <source>
        <dbReference type="ARBA" id="ARBA00022776"/>
    </source>
</evidence>
<sequence>MNIGINIKNNIIVYQEDIQAIASLNGKNLTNLFERISGSISFRRDYQTLLSQIEQARLDGKKLFNSKKELLTTQKRLRDVSKTNRISHGLQEEYEKYLKKFILANLYILDISIKMVEEKIRKLLEMKEKKENKVKEREQILKELQKIIDSSKKKIEEYELQSSVNFSLKITVRANFEELNEQIMKDEKKIESVKKNLEKAREFDESRAKAMKELEDALKIENEKKKECLDASNQDPANWEKIQQHENEYQRLKTIVSEKNVTIVQALDTLEHRRRGFDNQMANFHRQLNDLNNKLEKKTKLLSNNESGLKEIVKKIKETEKELEEVHQDLDKLKLNAETSEKQRKELMAELNAIDEKYGRMYQVCQPIHSRYKIPMAKVFGHFFSAIIVDTRKTAMKCVEILEKSCLTYEKFLPLDSLDVPVLQERLRDPSLFDGKNNVKLLYDVLQFPTEISRAVLFVTKNTLVCELSKDANYVAYDLKSRNKHNCVSLDGTFYKTNGSFSGGKSSISKRVQLIDSQMSENLKTRKKEIINVLKEGQKYLDNQSELKSLESKQNNLNWKIKYLKDAYKKMVCIFFIFNKN</sequence>
<gene>
    <name evidence="7" type="ORF">G9C98_004845</name>
</gene>
<dbReference type="EMBL" id="JAAOIC020000049">
    <property type="protein sequence ID" value="KAG8036265.1"/>
    <property type="molecule type" value="Genomic_DNA"/>
</dbReference>
<keyword evidence="2" id="KW-0498">Mitosis</keyword>
<keyword evidence="4" id="KW-0131">Cell cycle</keyword>
<keyword evidence="8" id="KW-1185">Reference proteome</keyword>
<dbReference type="GO" id="GO:0007062">
    <property type="term" value="P:sister chromatid cohesion"/>
    <property type="evidence" value="ECO:0007669"/>
    <property type="project" value="TreeGrafter"/>
</dbReference>
<evidence type="ECO:0000313" key="7">
    <source>
        <dbReference type="EMBL" id="KAG8036265.1"/>
    </source>
</evidence>
<evidence type="ECO:0000256" key="1">
    <source>
        <dbReference type="ARBA" id="ARBA00022618"/>
    </source>
</evidence>
<evidence type="ECO:0000256" key="4">
    <source>
        <dbReference type="ARBA" id="ARBA00023306"/>
    </source>
</evidence>
<dbReference type="InterPro" id="IPR010935">
    <property type="entry name" value="SMC_hinge"/>
</dbReference>
<feature type="domain" description="SMC hinge" evidence="6">
    <location>
        <begin position="355"/>
        <end position="476"/>
    </location>
</feature>
<evidence type="ECO:0000256" key="3">
    <source>
        <dbReference type="ARBA" id="ARBA00023242"/>
    </source>
</evidence>
<dbReference type="GO" id="GO:0008278">
    <property type="term" value="C:cohesin complex"/>
    <property type="evidence" value="ECO:0007669"/>
    <property type="project" value="TreeGrafter"/>
</dbReference>
<protein>
    <recommendedName>
        <fullName evidence="6">SMC hinge domain-containing protein</fullName>
    </recommendedName>
</protein>
<evidence type="ECO:0000259" key="6">
    <source>
        <dbReference type="SMART" id="SM00968"/>
    </source>
</evidence>
<dbReference type="Pfam" id="PF06470">
    <property type="entry name" value="SMC_hinge"/>
    <property type="match status" value="1"/>
</dbReference>
<name>A0A8J5QX03_9HYME</name>